<name>A0A133ZUX6_9FIRM</name>
<accession>A0A133ZUX6</accession>
<dbReference type="InterPro" id="IPR006842">
    <property type="entry name" value="Transposase_31"/>
</dbReference>
<gene>
    <name evidence="2" type="ORF">HMPREF1866_01052</name>
</gene>
<reference evidence="3" key="1">
    <citation type="submission" date="2016-01" db="EMBL/GenBank/DDBJ databases">
        <authorList>
            <person name="Mitreva M."/>
            <person name="Pepin K.H."/>
            <person name="Mihindukulasuriya K.A."/>
            <person name="Fulton R."/>
            <person name="Fronick C."/>
            <person name="O'Laughlin M."/>
            <person name="Miner T."/>
            <person name="Herter B."/>
            <person name="Rosa B.A."/>
            <person name="Cordes M."/>
            <person name="Tomlinson C."/>
            <person name="Wollam A."/>
            <person name="Palsikar V.B."/>
            <person name="Mardis E.R."/>
            <person name="Wilson R.K."/>
        </authorList>
    </citation>
    <scope>NUCLEOTIDE SEQUENCE [LARGE SCALE GENOMIC DNA]</scope>
    <source>
        <strain evidence="3">DNF00896</strain>
    </source>
</reference>
<dbReference type="Proteomes" id="UP000070394">
    <property type="component" value="Unassembled WGS sequence"/>
</dbReference>
<protein>
    <recommendedName>
        <fullName evidence="1">Transposase (putative) YhgA-like domain-containing protein</fullName>
    </recommendedName>
</protein>
<dbReference type="RefSeq" id="WP_060930916.1">
    <property type="nucleotide sequence ID" value="NZ_KQ959797.1"/>
</dbReference>
<dbReference type="STRING" id="467210.HMPREF1866_01052"/>
<proteinExistence type="predicted"/>
<dbReference type="OrthoDB" id="2027750at2"/>
<evidence type="ECO:0000313" key="3">
    <source>
        <dbReference type="Proteomes" id="UP000070394"/>
    </source>
</evidence>
<sequence length="320" mass="37675">MQEKDITQKMLEHYNDVFADIVNVLLFNGERIVKENSLIDTPTVSSLKMDRRIHHQNRDVSKYWQHNKINIAMLGFENQTSPNKLMPFRVISYDGAEYGRQANKNHADEDNYPVITLVLYFGYSQRWNYPKNILGLLNVDDRLKPYVSDYNINVFEIAFLDEEKRKLFKSDFRVLVDYLYQVRTNHNYNPEKYFVQHMQEVLDLMSAMTGDEVFEKSIENTNIKEAHYMCDVIHAMIDEGVERGRKEGREEGIQKGKLEGIQEGIQKGIQKGKLEGANIIIRLYEILLNEGSMDKLKRATKDESYRYELLKEYDLLKDFS</sequence>
<dbReference type="AlphaFoldDB" id="A0A133ZUX6"/>
<comment type="caution">
    <text evidence="2">The sequence shown here is derived from an EMBL/GenBank/DDBJ whole genome shotgun (WGS) entry which is preliminary data.</text>
</comment>
<dbReference type="Pfam" id="PF04754">
    <property type="entry name" value="Transposase_31"/>
    <property type="match status" value="1"/>
</dbReference>
<dbReference type="EMBL" id="LSDA01000037">
    <property type="protein sequence ID" value="KXB59236.1"/>
    <property type="molecule type" value="Genomic_DNA"/>
</dbReference>
<dbReference type="PATRIC" id="fig|467210.3.peg.1041"/>
<evidence type="ECO:0000259" key="1">
    <source>
        <dbReference type="Pfam" id="PF04754"/>
    </source>
</evidence>
<organism evidence="2 3">
    <name type="scientific">Lachnoanaerobaculum saburreum</name>
    <dbReference type="NCBI Taxonomy" id="467210"/>
    <lineage>
        <taxon>Bacteria</taxon>
        <taxon>Bacillati</taxon>
        <taxon>Bacillota</taxon>
        <taxon>Clostridia</taxon>
        <taxon>Lachnospirales</taxon>
        <taxon>Lachnospiraceae</taxon>
        <taxon>Lachnoanaerobaculum</taxon>
    </lineage>
</organism>
<feature type="domain" description="Transposase (putative) YhgA-like" evidence="1">
    <location>
        <begin position="71"/>
        <end position="200"/>
    </location>
</feature>
<evidence type="ECO:0000313" key="2">
    <source>
        <dbReference type="EMBL" id="KXB59236.1"/>
    </source>
</evidence>
<keyword evidence="3" id="KW-1185">Reference proteome</keyword>